<sequence length="358" mass="40028">MATYIEYSTNEKGEEIKTFRNTVNPMTFTFVGGTEEEYSPEIKGIMDLLDSVGNTTTPVPPVETNTDNILSTMQGSNKLKEAEFKLNIEKAKLDATVSIENAKSMQKIANLLKSNLDATLANAMMLSEQARINEASQVLQSEQYIVSSEIRDQLKEIVKATKEQKLELNANSISMGNLNIDTESIVNAINSRNENQIATNQKLVEGVESQKTTNTKIVENLTKQNSYYDFYNNGGLALVSENLTTHIDTLNKESEKLDFEKDGLTTLTNSEGKVIKPREAKAIKDSEFAISETAENKMDYGNVLGKMFDGLGIQKPTQTGETEKDEETNLIKYLFDQFQQYDNNKIDFPENTKDINNG</sequence>
<dbReference type="RefSeq" id="WP_171920672.1">
    <property type="nucleotide sequence ID" value="NZ_CBCSAE010000004.1"/>
</dbReference>
<proteinExistence type="predicted"/>
<dbReference type="KEGG" id="aaqi:AAQM_1302"/>
<evidence type="ECO:0000313" key="1">
    <source>
        <dbReference type="EMBL" id="QKE26051.1"/>
    </source>
</evidence>
<keyword evidence="2" id="KW-1185">Reference proteome</keyword>
<dbReference type="EMBL" id="CP030944">
    <property type="protein sequence ID" value="QKE26051.1"/>
    <property type="molecule type" value="Genomic_DNA"/>
</dbReference>
<dbReference type="AlphaFoldDB" id="A0AAE7E1Y0"/>
<name>A0AAE7E1Y0_9BACT</name>
<organism evidence="1 2">
    <name type="scientific">Arcobacter aquimarinus</name>
    <dbReference type="NCBI Taxonomy" id="1315211"/>
    <lineage>
        <taxon>Bacteria</taxon>
        <taxon>Pseudomonadati</taxon>
        <taxon>Campylobacterota</taxon>
        <taxon>Epsilonproteobacteria</taxon>
        <taxon>Campylobacterales</taxon>
        <taxon>Arcobacteraceae</taxon>
        <taxon>Arcobacter</taxon>
    </lineage>
</organism>
<reference evidence="1 2" key="1">
    <citation type="submission" date="2018-07" db="EMBL/GenBank/DDBJ databases">
        <title>Identification of phenol metabolism pathways in Arcobacter.</title>
        <authorList>
            <person name="Miller W.G."/>
            <person name="Yee E."/>
            <person name="Bono J.L."/>
        </authorList>
    </citation>
    <scope>NUCLEOTIDE SEQUENCE [LARGE SCALE GENOMIC DNA]</scope>
    <source>
        <strain evidence="1 2">W63</strain>
    </source>
</reference>
<gene>
    <name evidence="1" type="ORF">AAQM_1302</name>
</gene>
<protein>
    <submittedName>
        <fullName evidence="1">Uncharacterized protein</fullName>
    </submittedName>
</protein>
<evidence type="ECO:0000313" key="2">
    <source>
        <dbReference type="Proteomes" id="UP000502065"/>
    </source>
</evidence>
<dbReference type="Proteomes" id="UP000502065">
    <property type="component" value="Chromosome"/>
</dbReference>
<accession>A0AAE7E1Y0</accession>